<name>A0A9N9GED1_9GLOM</name>
<dbReference type="EMBL" id="CAJVPY010003875">
    <property type="protein sequence ID" value="CAG8604363.1"/>
    <property type="molecule type" value="Genomic_DNA"/>
</dbReference>
<evidence type="ECO:0000313" key="2">
    <source>
        <dbReference type="EMBL" id="CAG8604363.1"/>
    </source>
</evidence>
<evidence type="ECO:0000313" key="3">
    <source>
        <dbReference type="Proteomes" id="UP000789405"/>
    </source>
</evidence>
<dbReference type="Proteomes" id="UP000789405">
    <property type="component" value="Unassembled WGS sequence"/>
</dbReference>
<protein>
    <submittedName>
        <fullName evidence="2">10171_t:CDS:1</fullName>
    </submittedName>
</protein>
<keyword evidence="3" id="KW-1185">Reference proteome</keyword>
<proteinExistence type="predicted"/>
<dbReference type="AlphaFoldDB" id="A0A9N9GED1"/>
<dbReference type="OrthoDB" id="2409262at2759"/>
<evidence type="ECO:0000256" key="1">
    <source>
        <dbReference type="SAM" id="MobiDB-lite"/>
    </source>
</evidence>
<feature type="compositionally biased region" description="Basic and acidic residues" evidence="1">
    <location>
        <begin position="8"/>
        <end position="22"/>
    </location>
</feature>
<feature type="region of interest" description="Disordered" evidence="1">
    <location>
        <begin position="1"/>
        <end position="22"/>
    </location>
</feature>
<sequence length="159" mass="18549">MDNVMSKAIRERNDSDDRPIKKPDIFGTYSNGRYNWELLYREISNSTFVNTAQVNVHKKLDRIKLEKFAKTHGIIVTVSELFIVDRKYPPLYRLRRLSIVELPIQKNSSSSASIINLLIIKNNEDEEKYEENDKINFNLAPTSNTPRCSTNFKNKSNHE</sequence>
<comment type="caution">
    <text evidence="2">The sequence shown here is derived from an EMBL/GenBank/DDBJ whole genome shotgun (WGS) entry which is preliminary data.</text>
</comment>
<feature type="region of interest" description="Disordered" evidence="1">
    <location>
        <begin position="140"/>
        <end position="159"/>
    </location>
</feature>
<accession>A0A9N9GED1</accession>
<reference evidence="2" key="1">
    <citation type="submission" date="2021-06" db="EMBL/GenBank/DDBJ databases">
        <authorList>
            <person name="Kallberg Y."/>
            <person name="Tangrot J."/>
            <person name="Rosling A."/>
        </authorList>
    </citation>
    <scope>NUCLEOTIDE SEQUENCE</scope>
    <source>
        <strain evidence="2">MA453B</strain>
    </source>
</reference>
<gene>
    <name evidence="2" type="ORF">DERYTH_LOCUS7810</name>
</gene>
<organism evidence="2 3">
    <name type="scientific">Dentiscutata erythropus</name>
    <dbReference type="NCBI Taxonomy" id="1348616"/>
    <lineage>
        <taxon>Eukaryota</taxon>
        <taxon>Fungi</taxon>
        <taxon>Fungi incertae sedis</taxon>
        <taxon>Mucoromycota</taxon>
        <taxon>Glomeromycotina</taxon>
        <taxon>Glomeromycetes</taxon>
        <taxon>Diversisporales</taxon>
        <taxon>Gigasporaceae</taxon>
        <taxon>Dentiscutata</taxon>
    </lineage>
</organism>